<evidence type="ECO:0000313" key="1">
    <source>
        <dbReference type="EMBL" id="KAI0030409.1"/>
    </source>
</evidence>
<protein>
    <submittedName>
        <fullName evidence="1">Uncharacterized protein</fullName>
    </submittedName>
</protein>
<gene>
    <name evidence="1" type="ORF">K488DRAFT_54322</name>
</gene>
<proteinExistence type="predicted"/>
<reference evidence="1" key="2">
    <citation type="journal article" date="2022" name="New Phytol.">
        <title>Evolutionary transition to the ectomycorrhizal habit in the genomes of a hyperdiverse lineage of mushroom-forming fungi.</title>
        <authorList>
            <person name="Looney B."/>
            <person name="Miyauchi S."/>
            <person name="Morin E."/>
            <person name="Drula E."/>
            <person name="Courty P.E."/>
            <person name="Kohler A."/>
            <person name="Kuo A."/>
            <person name="LaButti K."/>
            <person name="Pangilinan J."/>
            <person name="Lipzen A."/>
            <person name="Riley R."/>
            <person name="Andreopoulos W."/>
            <person name="He G."/>
            <person name="Johnson J."/>
            <person name="Nolan M."/>
            <person name="Tritt A."/>
            <person name="Barry K.W."/>
            <person name="Grigoriev I.V."/>
            <person name="Nagy L.G."/>
            <person name="Hibbett D."/>
            <person name="Henrissat B."/>
            <person name="Matheny P.B."/>
            <person name="Labbe J."/>
            <person name="Martin F.M."/>
        </authorList>
    </citation>
    <scope>NUCLEOTIDE SEQUENCE</scope>
    <source>
        <strain evidence="1">EC-137</strain>
    </source>
</reference>
<evidence type="ECO:0000313" key="2">
    <source>
        <dbReference type="Proteomes" id="UP000814128"/>
    </source>
</evidence>
<comment type="caution">
    <text evidence="1">The sequence shown here is derived from an EMBL/GenBank/DDBJ whole genome shotgun (WGS) entry which is preliminary data.</text>
</comment>
<name>A0ACB8QF16_9AGAM</name>
<organism evidence="1 2">
    <name type="scientific">Vararia minispora EC-137</name>
    <dbReference type="NCBI Taxonomy" id="1314806"/>
    <lineage>
        <taxon>Eukaryota</taxon>
        <taxon>Fungi</taxon>
        <taxon>Dikarya</taxon>
        <taxon>Basidiomycota</taxon>
        <taxon>Agaricomycotina</taxon>
        <taxon>Agaricomycetes</taxon>
        <taxon>Russulales</taxon>
        <taxon>Lachnocladiaceae</taxon>
        <taxon>Vararia</taxon>
    </lineage>
</organism>
<accession>A0ACB8QF16</accession>
<reference evidence="1" key="1">
    <citation type="submission" date="2021-02" db="EMBL/GenBank/DDBJ databases">
        <authorList>
            <consortium name="DOE Joint Genome Institute"/>
            <person name="Ahrendt S."/>
            <person name="Looney B.P."/>
            <person name="Miyauchi S."/>
            <person name="Morin E."/>
            <person name="Drula E."/>
            <person name="Courty P.E."/>
            <person name="Chicoki N."/>
            <person name="Fauchery L."/>
            <person name="Kohler A."/>
            <person name="Kuo A."/>
            <person name="Labutti K."/>
            <person name="Pangilinan J."/>
            <person name="Lipzen A."/>
            <person name="Riley R."/>
            <person name="Andreopoulos W."/>
            <person name="He G."/>
            <person name="Johnson J."/>
            <person name="Barry K.W."/>
            <person name="Grigoriev I.V."/>
            <person name="Nagy L."/>
            <person name="Hibbett D."/>
            <person name="Henrissat B."/>
            <person name="Matheny P.B."/>
            <person name="Labbe J."/>
            <person name="Martin F."/>
        </authorList>
    </citation>
    <scope>NUCLEOTIDE SEQUENCE</scope>
    <source>
        <strain evidence="1">EC-137</strain>
    </source>
</reference>
<sequence length="665" mass="73322">PSFFALVVGIDKYTHLSHLSGCVKDADDMVDYLTNTLHVPPKNLRNLRDQKATRQAIKGNIIALASDERIHPGDPIVIFFAGHGSVTLPPTGWPSGGPNSKVQMLLPVDFDPRTNGNETAQGIFDYTLNILLSNLAEIKGDNITIIHDCCFSGSSTRIDEGDSTNPAPDIVARTIELPEDYRIMPSIDSDVLNGDRASTVTQNFQNAGMSSHVLLAACSESMMAHEMTYPGVGVRGNFTKTLLSFLRDSTARGVSLTYSEVIERLPDLPGEQYPQCEGNNRDRFLFSGSNPKRSRRMLFRITTINSVITLHGGEAQGIMSRARLAVFTSPQAIESIGELIVEKVQACTSILRKDDDLVLPRTAWAAVVKAGNGVDFPVAIPAEDSFIPLLLRLAQDMEEQRPEKRNIQAIEERLPHELALSNDNGEAVFTLMDPLCVQTGLTRLSETVSLSETDDIYSVLSSATDFFFHLRRSNRSNLLAKHIGLEAFRVERQQLTFTCSNETMFMPVGHNLCPCPGEVAMRVPVIDDDDTAYGFKLTNTTDRNLYVWVFMFDMSNLAVPKPGHFNTHACGSFIPADAPLQAHGGELTIGYGHGGSEPQIFRLNGADVDVTYLKVFITSEYVDLAYIEQKSPFALRGCIPYTRRPPEITVWDTIQLAIIQQPPGD</sequence>
<dbReference type="EMBL" id="MU273623">
    <property type="protein sequence ID" value="KAI0030409.1"/>
    <property type="molecule type" value="Genomic_DNA"/>
</dbReference>
<keyword evidence="2" id="KW-1185">Reference proteome</keyword>
<feature type="non-terminal residue" evidence="1">
    <location>
        <position position="1"/>
    </location>
</feature>
<dbReference type="Proteomes" id="UP000814128">
    <property type="component" value="Unassembled WGS sequence"/>
</dbReference>